<dbReference type="GO" id="GO:0008126">
    <property type="term" value="F:acetylesterase activity"/>
    <property type="evidence" value="ECO:0007669"/>
    <property type="project" value="TreeGrafter"/>
</dbReference>
<gene>
    <name evidence="9" type="ORF">LTR84_007995</name>
</gene>
<comment type="similarity">
    <text evidence="1">Belongs to the AB hydrolase superfamily. AB hydrolase 4 family.</text>
</comment>
<dbReference type="Gene3D" id="3.40.50.1820">
    <property type="entry name" value="alpha/beta hydrolase"/>
    <property type="match status" value="1"/>
</dbReference>
<dbReference type="PANTHER" id="PTHR10794">
    <property type="entry name" value="ABHYDROLASE DOMAIN-CONTAINING PROTEIN"/>
    <property type="match status" value="1"/>
</dbReference>
<feature type="domain" description="AB hydrolase-1" evidence="8">
    <location>
        <begin position="158"/>
        <end position="375"/>
    </location>
</feature>
<evidence type="ECO:0000256" key="6">
    <source>
        <dbReference type="ARBA" id="ARBA00066969"/>
    </source>
</evidence>
<dbReference type="GO" id="GO:0047372">
    <property type="term" value="F:monoacylglycerol lipase activity"/>
    <property type="evidence" value="ECO:0007669"/>
    <property type="project" value="TreeGrafter"/>
</dbReference>
<dbReference type="GO" id="GO:0051793">
    <property type="term" value="P:medium-chain fatty acid catabolic process"/>
    <property type="evidence" value="ECO:0007669"/>
    <property type="project" value="UniProtKB-ARBA"/>
</dbReference>
<comment type="function">
    <text evidence="5">Displays enzymatic activity both for medium-chain fatty acid (MCFA) ethyl ester synthesis and hydrolysis (esterase activity). MCFA are toxic for yeast and this enzyme could thus be involved in their detoxification by esterification.</text>
</comment>
<dbReference type="Pfam" id="PF00561">
    <property type="entry name" value="Abhydrolase_1"/>
    <property type="match status" value="1"/>
</dbReference>
<dbReference type="EMBL" id="JAVRRD010000003">
    <property type="protein sequence ID" value="KAK5061452.1"/>
    <property type="molecule type" value="Genomic_DNA"/>
</dbReference>
<dbReference type="FunFam" id="3.40.50.1820:FF:000137">
    <property type="entry name" value="EEB1p Acyl-coenzymeA:ethanol O-acyltransferase"/>
    <property type="match status" value="1"/>
</dbReference>
<comment type="caution">
    <text evidence="9">The sequence shown here is derived from an EMBL/GenBank/DDBJ whole genome shotgun (WGS) entry which is preliminary data.</text>
</comment>
<name>A0AAV9NQI9_9EURO</name>
<protein>
    <recommendedName>
        <fullName evidence="6">alcohol O-acetyltransferase</fullName>
        <ecNumber evidence="6">2.3.1.84</ecNumber>
    </recommendedName>
    <alternativeName>
        <fullName evidence="7">Alcohol O-acetyltransferase</fullName>
    </alternativeName>
</protein>
<dbReference type="GO" id="GO:0051792">
    <property type="term" value="P:medium-chain fatty acid biosynthetic process"/>
    <property type="evidence" value="ECO:0007669"/>
    <property type="project" value="TreeGrafter"/>
</dbReference>
<evidence type="ECO:0000256" key="2">
    <source>
        <dbReference type="ARBA" id="ARBA00022679"/>
    </source>
</evidence>
<dbReference type="PANTHER" id="PTHR10794:SF63">
    <property type="entry name" value="ALPHA_BETA HYDROLASE 1, ISOFORM A"/>
    <property type="match status" value="1"/>
</dbReference>
<dbReference type="InterPro" id="IPR050960">
    <property type="entry name" value="AB_hydrolase_4_sf"/>
</dbReference>
<dbReference type="GeneID" id="89976160"/>
<sequence length="468" mass="52876">MAIDTFHVLFQYAEEHPIITTLVSATFLSTLFSMSPGRILGISKRKYYHAQTTLNVKLNDGQSTSFAEFCKSVVPICRLNPLLFNGHLQTIWTVFKKEHIPIYYRRHIFQNEDPTYTGQFSVDFVTAPYKGNDPALPPRTTYYTDQEFANIGSLDTRPMLVMLHGLKGGSHEIYIRHVLEPLVGDGGWEACVVNSRGCSNSKITTSVLYNARATWDIKQTVRWLKKTFPNRPLFGIGFSLGANIITNYIAEEGSDCVFKAAFIMSSPWDLQASNLALQRTWFKRNVYSKALGASMKALFESHVDQIVKNPKIDVDVVRSCKHLYEFDRHVQGPTWGYPTEGAYYRDASSVDSLLATRIPFLALHAEDDPVTAGEALPRNEVQETPYGVLCTTESGGHLAWYELGGSRWFAKVTTAYFQKLVREMDLDSFSLPPGLDAIDLEGRISRPKREPLKPVFEPMRRKLHVPTA</sequence>
<evidence type="ECO:0000256" key="3">
    <source>
        <dbReference type="ARBA" id="ARBA00022801"/>
    </source>
</evidence>
<evidence type="ECO:0000256" key="5">
    <source>
        <dbReference type="ARBA" id="ARBA00054277"/>
    </source>
</evidence>
<keyword evidence="3" id="KW-0378">Hydrolase</keyword>
<dbReference type="InterPro" id="IPR029058">
    <property type="entry name" value="AB_hydrolase_fold"/>
</dbReference>
<proteinExistence type="inferred from homology"/>
<reference evidence="9 10" key="1">
    <citation type="submission" date="2023-08" db="EMBL/GenBank/DDBJ databases">
        <title>Black Yeasts Isolated from many extreme environments.</title>
        <authorList>
            <person name="Coleine C."/>
            <person name="Stajich J.E."/>
            <person name="Selbmann L."/>
        </authorList>
    </citation>
    <scope>NUCLEOTIDE SEQUENCE [LARGE SCALE GENOMIC DNA]</scope>
    <source>
        <strain evidence="9 10">CCFEE 5792</strain>
    </source>
</reference>
<evidence type="ECO:0000256" key="4">
    <source>
        <dbReference type="ARBA" id="ARBA00050620"/>
    </source>
</evidence>
<dbReference type="AlphaFoldDB" id="A0AAV9NQI9"/>
<organism evidence="9 10">
    <name type="scientific">Exophiala bonariae</name>
    <dbReference type="NCBI Taxonomy" id="1690606"/>
    <lineage>
        <taxon>Eukaryota</taxon>
        <taxon>Fungi</taxon>
        <taxon>Dikarya</taxon>
        <taxon>Ascomycota</taxon>
        <taxon>Pezizomycotina</taxon>
        <taxon>Eurotiomycetes</taxon>
        <taxon>Chaetothyriomycetidae</taxon>
        <taxon>Chaetothyriales</taxon>
        <taxon>Herpotrichiellaceae</taxon>
        <taxon>Exophiala</taxon>
    </lineage>
</organism>
<dbReference type="Proteomes" id="UP001358417">
    <property type="component" value="Unassembled WGS sequence"/>
</dbReference>
<dbReference type="EC" id="2.3.1.84" evidence="6"/>
<accession>A0AAV9NQI9</accession>
<dbReference type="SUPFAM" id="SSF53474">
    <property type="entry name" value="alpha/beta-Hydrolases"/>
    <property type="match status" value="1"/>
</dbReference>
<dbReference type="GO" id="GO:0004026">
    <property type="term" value="F:alcohol O-acetyltransferase activity"/>
    <property type="evidence" value="ECO:0007669"/>
    <property type="project" value="UniProtKB-EC"/>
</dbReference>
<dbReference type="RefSeq" id="XP_064710549.1">
    <property type="nucleotide sequence ID" value="XM_064851546.1"/>
</dbReference>
<evidence type="ECO:0000256" key="7">
    <source>
        <dbReference type="ARBA" id="ARBA00080774"/>
    </source>
</evidence>
<keyword evidence="10" id="KW-1185">Reference proteome</keyword>
<comment type="catalytic activity">
    <reaction evidence="4">
        <text>an aliphatic alcohol + acetyl-CoA = an acetyl ester + CoA</text>
        <dbReference type="Rhea" id="RHEA:17229"/>
        <dbReference type="ChEBI" id="CHEBI:2571"/>
        <dbReference type="ChEBI" id="CHEBI:47622"/>
        <dbReference type="ChEBI" id="CHEBI:57287"/>
        <dbReference type="ChEBI" id="CHEBI:57288"/>
        <dbReference type="EC" id="2.3.1.84"/>
    </reaction>
</comment>
<evidence type="ECO:0000256" key="1">
    <source>
        <dbReference type="ARBA" id="ARBA00010884"/>
    </source>
</evidence>
<evidence type="ECO:0000313" key="10">
    <source>
        <dbReference type="Proteomes" id="UP001358417"/>
    </source>
</evidence>
<dbReference type="InterPro" id="IPR000073">
    <property type="entry name" value="AB_hydrolase_1"/>
</dbReference>
<keyword evidence="2" id="KW-0808">Transferase</keyword>
<evidence type="ECO:0000313" key="9">
    <source>
        <dbReference type="EMBL" id="KAK5061452.1"/>
    </source>
</evidence>
<evidence type="ECO:0000259" key="8">
    <source>
        <dbReference type="Pfam" id="PF00561"/>
    </source>
</evidence>